<dbReference type="OrthoDB" id="9814400at2"/>
<protein>
    <submittedName>
        <fullName evidence="2">Fic/DOC family protein</fullName>
    </submittedName>
</protein>
<dbReference type="Pfam" id="PF02661">
    <property type="entry name" value="Fic"/>
    <property type="match status" value="1"/>
</dbReference>
<dbReference type="RefSeq" id="WP_121925972.1">
    <property type="nucleotide sequence ID" value="NZ_CBCSGA010000007.1"/>
</dbReference>
<proteinExistence type="predicted"/>
<feature type="domain" description="Fido" evidence="1">
    <location>
        <begin position="250"/>
        <end position="401"/>
    </location>
</feature>
<comment type="caution">
    <text evidence="2">The sequence shown here is derived from an EMBL/GenBank/DDBJ whole genome shotgun (WGS) entry which is preliminary data.</text>
</comment>
<accession>A0A3L9ZRV8</accession>
<organism evidence="2 3">
    <name type="scientific">Flavobacterium weaverense</name>
    <dbReference type="NCBI Taxonomy" id="271156"/>
    <lineage>
        <taxon>Bacteria</taxon>
        <taxon>Pseudomonadati</taxon>
        <taxon>Bacteroidota</taxon>
        <taxon>Flavobacteriia</taxon>
        <taxon>Flavobacteriales</taxon>
        <taxon>Flavobacteriaceae</taxon>
        <taxon>Flavobacterium</taxon>
    </lineage>
</organism>
<reference evidence="2 3" key="1">
    <citation type="submission" date="2018-10" db="EMBL/GenBank/DDBJ databases">
        <title>Genomic Encyclopedia of Archaeal and Bacterial Type Strains, Phase II (KMG-II): from individual species to whole genera.</title>
        <authorList>
            <person name="Goeker M."/>
        </authorList>
    </citation>
    <scope>NUCLEOTIDE SEQUENCE [LARGE SCALE GENOMIC DNA]</scope>
    <source>
        <strain evidence="2 3">DSM 19727</strain>
    </source>
</reference>
<dbReference type="SUPFAM" id="SSF140931">
    <property type="entry name" value="Fic-like"/>
    <property type="match status" value="1"/>
</dbReference>
<sequence length="512" mass="58876">MDINHFSLKISVFHGYKTPEEGTLVGYGALMEAFGLPIPLPARLSLISTKKRQYETDHWQVLTSRHEPEDTLYKQLVFALKYEGINLLFFKKLFEKLSKEAITSLVQLEPLGQYSRKIWFLYEWLTGQTLDIQDLNKGNFVTLVDEDLQFALSISVNSSRHRIKNNLPGTVDFCPLIFKTPKLNNYIVENLSGKNNIFLNAIRKDVLQRASASLLLKDSKASFTIEGEVPTNTRATRWGKAIGQAGSKPLDKEELLRLQQIVIENSRFLKMGFRDEGGFVGEHDRTSGEPIPDHISAKWEDLEKLIDGILATYKIVEETGFNAVLAAAKIAFGFVFIHPYVDGNGRIHRYLIHHILTKMQFAQQGIIFPVSASILNHIDYYRIVLESFSHPLLDFIEWKTTKSNNVEVLNETIDYYRYFDATKQAEFLFDCVNDTIVNVIPTEVNYLQKYDAMKKYLDDIFQMPDKTVALLIRFLEQNNGKLSKRALEKEFSVLSEIEIKEIEENYISIFDN</sequence>
<evidence type="ECO:0000259" key="1">
    <source>
        <dbReference type="PROSITE" id="PS51459"/>
    </source>
</evidence>
<dbReference type="Gene3D" id="1.10.3290.10">
    <property type="entry name" value="Fido-like domain"/>
    <property type="match status" value="1"/>
</dbReference>
<dbReference type="PROSITE" id="PS51459">
    <property type="entry name" value="FIDO"/>
    <property type="match status" value="1"/>
</dbReference>
<evidence type="ECO:0000313" key="2">
    <source>
        <dbReference type="EMBL" id="RMA75027.1"/>
    </source>
</evidence>
<dbReference type="InterPro" id="IPR003812">
    <property type="entry name" value="Fido"/>
</dbReference>
<keyword evidence="3" id="KW-1185">Reference proteome</keyword>
<dbReference type="AlphaFoldDB" id="A0A3L9ZRV8"/>
<dbReference type="InterPro" id="IPR036597">
    <property type="entry name" value="Fido-like_dom_sf"/>
</dbReference>
<gene>
    <name evidence="2" type="ORF">BC961_2373</name>
</gene>
<evidence type="ECO:0000313" key="3">
    <source>
        <dbReference type="Proteomes" id="UP000280368"/>
    </source>
</evidence>
<dbReference type="Proteomes" id="UP000280368">
    <property type="component" value="Unassembled WGS sequence"/>
</dbReference>
<dbReference type="EMBL" id="REFH01000010">
    <property type="protein sequence ID" value="RMA75027.1"/>
    <property type="molecule type" value="Genomic_DNA"/>
</dbReference>
<name>A0A3L9ZRV8_9FLAO</name>